<dbReference type="AlphaFoldDB" id="A0A4D8PND6"/>
<protein>
    <recommendedName>
        <fullName evidence="4">Transmembrane protein</fullName>
    </recommendedName>
</protein>
<evidence type="ECO:0008006" key="4">
    <source>
        <dbReference type="Google" id="ProtNLM"/>
    </source>
</evidence>
<sequence>MAERKTNAPFLILPLLAFAAGLILLNGVLEPSWIAFWMIIPAILAVVAASGLAMASDSGAPVDDGIPADDAVESAIPSPVPRPNSSGSSQRLVRRGRVLQRAGLCLAGFGLLWGGSLGGCAILLALLAGILHEATVRRPLRRLARRKASGRSQSPAS</sequence>
<evidence type="ECO:0000313" key="2">
    <source>
        <dbReference type="EMBL" id="QCO00034.1"/>
    </source>
</evidence>
<dbReference type="EMBL" id="CP032326">
    <property type="protein sequence ID" value="QCO00034.1"/>
    <property type="molecule type" value="Genomic_DNA"/>
</dbReference>
<reference evidence="2 3" key="1">
    <citation type="submission" date="2018-09" db="EMBL/GenBank/DDBJ databases">
        <title>Whole genome based analysis of evolution and adaptive divergence in Indian and Brazilian strains of Azospirillum brasilense.</title>
        <authorList>
            <person name="Singh C."/>
            <person name="Tripathi A.K."/>
        </authorList>
    </citation>
    <scope>NUCLEOTIDE SEQUENCE [LARGE SCALE GENOMIC DNA]</scope>
    <source>
        <strain evidence="2 3">MTCC4035</strain>
        <plasmid evidence="2 3">p5</plasmid>
    </source>
</reference>
<gene>
    <name evidence="2" type="ORF">D3093_32730</name>
</gene>
<feature type="transmembrane region" description="Helical" evidence="1">
    <location>
        <begin position="34"/>
        <end position="55"/>
    </location>
</feature>
<evidence type="ECO:0000313" key="3">
    <source>
        <dbReference type="Proteomes" id="UP000298595"/>
    </source>
</evidence>
<keyword evidence="1" id="KW-0472">Membrane</keyword>
<feature type="transmembrane region" description="Helical" evidence="1">
    <location>
        <begin position="104"/>
        <end position="131"/>
    </location>
</feature>
<keyword evidence="2" id="KW-0614">Plasmid</keyword>
<organism evidence="2 3">
    <name type="scientific">Azospirillum argentinense</name>
    <dbReference type="NCBI Taxonomy" id="2970906"/>
    <lineage>
        <taxon>Bacteria</taxon>
        <taxon>Pseudomonadati</taxon>
        <taxon>Pseudomonadota</taxon>
        <taxon>Alphaproteobacteria</taxon>
        <taxon>Rhodospirillales</taxon>
        <taxon>Azospirillaceae</taxon>
        <taxon>Azospirillum</taxon>
    </lineage>
</organism>
<geneLocation type="plasmid" evidence="2 3">
    <name>p5</name>
</geneLocation>
<proteinExistence type="predicted"/>
<dbReference type="Proteomes" id="UP000298595">
    <property type="component" value="Plasmid p5"/>
</dbReference>
<evidence type="ECO:0000256" key="1">
    <source>
        <dbReference type="SAM" id="Phobius"/>
    </source>
</evidence>
<keyword evidence="1" id="KW-1133">Transmembrane helix</keyword>
<accession>A0A4D8PND6</accession>
<feature type="transmembrane region" description="Helical" evidence="1">
    <location>
        <begin position="7"/>
        <end position="28"/>
    </location>
</feature>
<keyword evidence="1" id="KW-0812">Transmembrane</keyword>
<dbReference type="RefSeq" id="WP_137118752.1">
    <property type="nucleotide sequence ID" value="NZ_CP032326.1"/>
</dbReference>
<name>A0A4D8PND6_9PROT</name>
<dbReference type="KEGG" id="aare:D3093_32730"/>